<dbReference type="AlphaFoldDB" id="A0A0M1N3L8"/>
<gene>
    <name evidence="4" type="ORF">AM231_21900</name>
</gene>
<proteinExistence type="predicted"/>
<feature type="transmembrane region" description="Helical" evidence="1">
    <location>
        <begin position="65"/>
        <end position="83"/>
    </location>
</feature>
<dbReference type="Pfam" id="PF13439">
    <property type="entry name" value="Glyco_transf_4"/>
    <property type="match status" value="1"/>
</dbReference>
<dbReference type="GO" id="GO:0016757">
    <property type="term" value="F:glycosyltransferase activity"/>
    <property type="evidence" value="ECO:0007669"/>
    <property type="project" value="InterPro"/>
</dbReference>
<evidence type="ECO:0000256" key="1">
    <source>
        <dbReference type="SAM" id="Phobius"/>
    </source>
</evidence>
<feature type="domain" description="Glycosyltransferase subfamily 4-like N-terminal" evidence="3">
    <location>
        <begin position="13"/>
        <end position="173"/>
    </location>
</feature>
<dbReference type="SUPFAM" id="SSF53756">
    <property type="entry name" value="UDP-Glycosyltransferase/glycogen phosphorylase"/>
    <property type="match status" value="1"/>
</dbReference>
<reference evidence="5" key="1">
    <citation type="submission" date="2015-08" db="EMBL/GenBank/DDBJ databases">
        <title>Genome sequencing project for genomic taxonomy and phylogenomics of Bacillus-like bacteria.</title>
        <authorList>
            <person name="Liu B."/>
            <person name="Wang J."/>
            <person name="Zhu Y."/>
            <person name="Liu G."/>
            <person name="Chen Q."/>
            <person name="Chen Z."/>
            <person name="Lan J."/>
            <person name="Che J."/>
            <person name="Ge C."/>
            <person name="Shi H."/>
            <person name="Pan Z."/>
            <person name="Liu X."/>
        </authorList>
    </citation>
    <scope>NUCLEOTIDE SEQUENCE [LARGE SCALE GENOMIC DNA]</scope>
    <source>
        <strain evidence="5">FJAT-22460</strain>
    </source>
</reference>
<dbReference type="PANTHER" id="PTHR45947:SF3">
    <property type="entry name" value="SULFOQUINOVOSYL TRANSFERASE SQD2"/>
    <property type="match status" value="1"/>
</dbReference>
<keyword evidence="1" id="KW-0472">Membrane</keyword>
<evidence type="ECO:0000259" key="3">
    <source>
        <dbReference type="Pfam" id="PF13439"/>
    </source>
</evidence>
<keyword evidence="5" id="KW-1185">Reference proteome</keyword>
<dbReference type="PATRIC" id="fig|1705565.3.peg.494"/>
<feature type="domain" description="Glycosyl transferase family 1" evidence="2">
    <location>
        <begin position="185"/>
        <end position="357"/>
    </location>
</feature>
<dbReference type="PANTHER" id="PTHR45947">
    <property type="entry name" value="SULFOQUINOVOSYL TRANSFERASE SQD2"/>
    <property type="match status" value="1"/>
</dbReference>
<dbReference type="Pfam" id="PF00534">
    <property type="entry name" value="Glycos_transf_1"/>
    <property type="match status" value="1"/>
</dbReference>
<dbReference type="InterPro" id="IPR050194">
    <property type="entry name" value="Glycosyltransferase_grp1"/>
</dbReference>
<protein>
    <recommendedName>
        <fullName evidence="6">Glycosyl transferase</fullName>
    </recommendedName>
</protein>
<dbReference type="RefSeq" id="WP_054404507.1">
    <property type="nucleotide sequence ID" value="NZ_LIUT01000006.1"/>
</dbReference>
<dbReference type="InterPro" id="IPR028098">
    <property type="entry name" value="Glyco_trans_4-like_N"/>
</dbReference>
<comment type="caution">
    <text evidence="4">The sequence shown here is derived from an EMBL/GenBank/DDBJ whole genome shotgun (WGS) entry which is preliminary data.</text>
</comment>
<keyword evidence="1" id="KW-0812">Transmembrane</keyword>
<evidence type="ECO:0008006" key="6">
    <source>
        <dbReference type="Google" id="ProtNLM"/>
    </source>
</evidence>
<organism evidence="4 5">
    <name type="scientific">Paenibacillus solani</name>
    <dbReference type="NCBI Taxonomy" id="1705565"/>
    <lineage>
        <taxon>Bacteria</taxon>
        <taxon>Bacillati</taxon>
        <taxon>Bacillota</taxon>
        <taxon>Bacilli</taxon>
        <taxon>Bacillales</taxon>
        <taxon>Paenibacillaceae</taxon>
        <taxon>Paenibacillus</taxon>
    </lineage>
</organism>
<sequence>MRIAFYNHTSAISGAEISLMLTAKHLTKAHPILFAPEGELLQKARSEGLECVALPSYRARMTKNPFLLIVYVMGMLWAGWRLARLMKKSRVDLIHANSIRAGIMAGLFRWYHQLPVVWHIRDMPPQGIIGKLIKRFAGYTAQALIGISESVIDGIKHPAVEGRCYLVHNGVEMQSFDSENKQQIREKIRLELSTPPDAQVLTIIGQIAPWKRQEDAIEAMANLVREERNIVLWIVGEAKFRLENERYLDSLQEKVASLGLEDHVVFTGYREDVLEICCAADLLLLCSDQEPFGRVIIEAMSQGTPVVGTRGGGVPEIIEHGVSGLMYEIGDAAGLTQCIHQILSDETVRSSLSRNGEIRARDQFSITQTARKVEDIYQLLLKGKGAGTGLIERQQAKEFI</sequence>
<evidence type="ECO:0000313" key="5">
    <source>
        <dbReference type="Proteomes" id="UP000036932"/>
    </source>
</evidence>
<name>A0A0M1N3L8_9BACL</name>
<dbReference type="Gene3D" id="3.40.50.2000">
    <property type="entry name" value="Glycogen Phosphorylase B"/>
    <property type="match status" value="2"/>
</dbReference>
<evidence type="ECO:0000313" key="4">
    <source>
        <dbReference type="EMBL" id="KOR76610.1"/>
    </source>
</evidence>
<dbReference type="CDD" id="cd03801">
    <property type="entry name" value="GT4_PimA-like"/>
    <property type="match status" value="1"/>
</dbReference>
<accession>A0A0M1N3L8</accession>
<dbReference type="OrthoDB" id="9814612at2"/>
<keyword evidence="1" id="KW-1133">Transmembrane helix</keyword>
<evidence type="ECO:0000259" key="2">
    <source>
        <dbReference type="Pfam" id="PF00534"/>
    </source>
</evidence>
<dbReference type="EMBL" id="LIUT01000006">
    <property type="protein sequence ID" value="KOR76610.1"/>
    <property type="molecule type" value="Genomic_DNA"/>
</dbReference>
<dbReference type="Proteomes" id="UP000036932">
    <property type="component" value="Unassembled WGS sequence"/>
</dbReference>
<dbReference type="InterPro" id="IPR001296">
    <property type="entry name" value="Glyco_trans_1"/>
</dbReference>